<accession>A0A1G2B535</accession>
<organism evidence="8 9">
    <name type="scientific">Candidatus Kerfeldbacteria bacterium RIFCSPLOWO2_01_FULL_48_11</name>
    <dbReference type="NCBI Taxonomy" id="1798543"/>
    <lineage>
        <taxon>Bacteria</taxon>
        <taxon>Candidatus Kerfeldiibacteriota</taxon>
    </lineage>
</organism>
<evidence type="ECO:0000313" key="8">
    <source>
        <dbReference type="EMBL" id="OGY84282.1"/>
    </source>
</evidence>
<evidence type="ECO:0000259" key="7">
    <source>
        <dbReference type="Pfam" id="PF06271"/>
    </source>
</evidence>
<evidence type="ECO:0000256" key="1">
    <source>
        <dbReference type="ARBA" id="ARBA00004651"/>
    </source>
</evidence>
<evidence type="ECO:0000256" key="4">
    <source>
        <dbReference type="ARBA" id="ARBA00022989"/>
    </source>
</evidence>
<feature type="transmembrane region" description="Helical" evidence="6">
    <location>
        <begin position="20"/>
        <end position="43"/>
    </location>
</feature>
<comment type="subcellular location">
    <subcellularLocation>
        <location evidence="1">Cell membrane</location>
        <topology evidence="1">Multi-pass membrane protein</topology>
    </subcellularLocation>
</comment>
<proteinExistence type="predicted"/>
<evidence type="ECO:0000256" key="6">
    <source>
        <dbReference type="SAM" id="Phobius"/>
    </source>
</evidence>
<dbReference type="AlphaFoldDB" id="A0A1G2B535"/>
<dbReference type="Pfam" id="PF06271">
    <property type="entry name" value="RDD"/>
    <property type="match status" value="1"/>
</dbReference>
<evidence type="ECO:0000256" key="3">
    <source>
        <dbReference type="ARBA" id="ARBA00022692"/>
    </source>
</evidence>
<evidence type="ECO:0000256" key="5">
    <source>
        <dbReference type="ARBA" id="ARBA00023136"/>
    </source>
</evidence>
<evidence type="ECO:0000313" key="9">
    <source>
        <dbReference type="Proteomes" id="UP000179164"/>
    </source>
</evidence>
<feature type="domain" description="RDD" evidence="7">
    <location>
        <begin position="10"/>
        <end position="154"/>
    </location>
</feature>
<dbReference type="GO" id="GO:0005886">
    <property type="term" value="C:plasma membrane"/>
    <property type="evidence" value="ECO:0007669"/>
    <property type="project" value="UniProtKB-SubCell"/>
</dbReference>
<dbReference type="STRING" id="1798543.A2898_03060"/>
<evidence type="ECO:0000256" key="2">
    <source>
        <dbReference type="ARBA" id="ARBA00022475"/>
    </source>
</evidence>
<sequence>MLQLTKNQVAFPRQRLAAGLVDHFPLILLIGSYLVAGIVHLITSTPIDFSSLSDEAVPDSLEVIWRLIGLWVVFCFTIYPLLIGLNIILVHSKGASLGKLIFAIQVVKADETPLSYRDILIREVVGRILSTLPVFAGYLGIFHDSHRQAWHDKFVRTYVIPKFFALPYGSPTKVHGENIVG</sequence>
<dbReference type="InterPro" id="IPR010432">
    <property type="entry name" value="RDD"/>
</dbReference>
<dbReference type="PANTHER" id="PTHR36115:SF4">
    <property type="entry name" value="MEMBRANE PROTEIN"/>
    <property type="match status" value="1"/>
</dbReference>
<dbReference type="EMBL" id="MHKE01000009">
    <property type="protein sequence ID" value="OGY84282.1"/>
    <property type="molecule type" value="Genomic_DNA"/>
</dbReference>
<reference evidence="8 9" key="1">
    <citation type="journal article" date="2016" name="Nat. Commun.">
        <title>Thousands of microbial genomes shed light on interconnected biogeochemical processes in an aquifer system.</title>
        <authorList>
            <person name="Anantharaman K."/>
            <person name="Brown C.T."/>
            <person name="Hug L.A."/>
            <person name="Sharon I."/>
            <person name="Castelle C.J."/>
            <person name="Probst A.J."/>
            <person name="Thomas B.C."/>
            <person name="Singh A."/>
            <person name="Wilkins M.J."/>
            <person name="Karaoz U."/>
            <person name="Brodie E.L."/>
            <person name="Williams K.H."/>
            <person name="Hubbard S.S."/>
            <person name="Banfield J.F."/>
        </authorList>
    </citation>
    <scope>NUCLEOTIDE SEQUENCE [LARGE SCALE GENOMIC DNA]</scope>
</reference>
<feature type="transmembrane region" description="Helical" evidence="6">
    <location>
        <begin position="63"/>
        <end position="89"/>
    </location>
</feature>
<protein>
    <recommendedName>
        <fullName evidence="7">RDD domain-containing protein</fullName>
    </recommendedName>
</protein>
<comment type="caution">
    <text evidence="8">The sequence shown here is derived from an EMBL/GenBank/DDBJ whole genome shotgun (WGS) entry which is preliminary data.</text>
</comment>
<dbReference type="InterPro" id="IPR051791">
    <property type="entry name" value="Pra-immunoreactive"/>
</dbReference>
<dbReference type="Proteomes" id="UP000179164">
    <property type="component" value="Unassembled WGS sequence"/>
</dbReference>
<gene>
    <name evidence="8" type="ORF">A2898_03060</name>
</gene>
<keyword evidence="3 6" id="KW-0812">Transmembrane</keyword>
<dbReference type="PANTHER" id="PTHR36115">
    <property type="entry name" value="PROLINE-RICH ANTIGEN HOMOLOG-RELATED"/>
    <property type="match status" value="1"/>
</dbReference>
<name>A0A1G2B535_9BACT</name>
<keyword evidence="2" id="KW-1003">Cell membrane</keyword>
<keyword evidence="4 6" id="KW-1133">Transmembrane helix</keyword>
<keyword evidence="5 6" id="KW-0472">Membrane</keyword>